<dbReference type="Pfam" id="PF02811">
    <property type="entry name" value="PHP"/>
    <property type="match status" value="1"/>
</dbReference>
<keyword evidence="4" id="KW-1185">Reference proteome</keyword>
<protein>
    <submittedName>
        <fullName evidence="3">PHP domain-containing protein</fullName>
    </submittedName>
</protein>
<evidence type="ECO:0000259" key="2">
    <source>
        <dbReference type="SMART" id="SM00481"/>
    </source>
</evidence>
<evidence type="ECO:0000256" key="1">
    <source>
        <dbReference type="SAM" id="MobiDB-lite"/>
    </source>
</evidence>
<name>A0ABP6YTY1_9ACTN</name>
<gene>
    <name evidence="3" type="ORF">GCM10022223_02080</name>
</gene>
<dbReference type="InterPro" id="IPR016195">
    <property type="entry name" value="Pol/histidinol_Pase-like"/>
</dbReference>
<dbReference type="RefSeq" id="WP_231484849.1">
    <property type="nucleotide sequence ID" value="NZ_BAAAZO010000001.1"/>
</dbReference>
<dbReference type="InterPro" id="IPR003141">
    <property type="entry name" value="Pol/His_phosphatase_N"/>
</dbReference>
<dbReference type="CDD" id="cd07438">
    <property type="entry name" value="PHP_HisPPase_AMP"/>
    <property type="match status" value="1"/>
</dbReference>
<sequence>MRIDLHAHSSASDGTDDPTGVMSAAAAAGLDVVALTDHDTTAGVPAASRTARELGLTLVPGAEISCQMHGIGVHMLAYLHDPDDRALLAEEEQTKIDRLTRAERMVQRLSEDFDITWADVQRHCRPDVAVGRPHIADALVEAGAVASRDEAFATVLNGRSRYYLPYHSPEADLIVRLVIAAGGVPVMAHPRAGKRGRLVSDDDIATLARAGMAGLEVEHRDHEEADRVRLRGLAADLGLLTTGSSDYHGTGKVNRIGEHTTAPEVLEAIIAKGTPERVVRP</sequence>
<dbReference type="InterPro" id="IPR004013">
    <property type="entry name" value="PHP_dom"/>
</dbReference>
<dbReference type="Proteomes" id="UP001501074">
    <property type="component" value="Unassembled WGS sequence"/>
</dbReference>
<proteinExistence type="predicted"/>
<dbReference type="SMART" id="SM00481">
    <property type="entry name" value="POLIIIAc"/>
    <property type="match status" value="1"/>
</dbReference>
<comment type="caution">
    <text evidence="3">The sequence shown here is derived from an EMBL/GenBank/DDBJ whole genome shotgun (WGS) entry which is preliminary data.</text>
</comment>
<evidence type="ECO:0000313" key="3">
    <source>
        <dbReference type="EMBL" id="GAA3591116.1"/>
    </source>
</evidence>
<evidence type="ECO:0000313" key="4">
    <source>
        <dbReference type="Proteomes" id="UP001501074"/>
    </source>
</evidence>
<reference evidence="4" key="1">
    <citation type="journal article" date="2019" name="Int. J. Syst. Evol. Microbiol.">
        <title>The Global Catalogue of Microorganisms (GCM) 10K type strain sequencing project: providing services to taxonomists for standard genome sequencing and annotation.</title>
        <authorList>
            <consortium name="The Broad Institute Genomics Platform"/>
            <consortium name="The Broad Institute Genome Sequencing Center for Infectious Disease"/>
            <person name="Wu L."/>
            <person name="Ma J."/>
        </authorList>
    </citation>
    <scope>NUCLEOTIDE SEQUENCE [LARGE SCALE GENOMIC DNA]</scope>
    <source>
        <strain evidence="4">JCM 16902</strain>
    </source>
</reference>
<organism evidence="3 4">
    <name type="scientific">Kineosporia mesophila</name>
    <dbReference type="NCBI Taxonomy" id="566012"/>
    <lineage>
        <taxon>Bacteria</taxon>
        <taxon>Bacillati</taxon>
        <taxon>Actinomycetota</taxon>
        <taxon>Actinomycetes</taxon>
        <taxon>Kineosporiales</taxon>
        <taxon>Kineosporiaceae</taxon>
        <taxon>Kineosporia</taxon>
    </lineage>
</organism>
<dbReference type="Gene3D" id="1.10.150.650">
    <property type="match status" value="1"/>
</dbReference>
<feature type="region of interest" description="Disordered" evidence="1">
    <location>
        <begin position="1"/>
        <end position="20"/>
    </location>
</feature>
<accession>A0ABP6YTY1</accession>
<feature type="domain" description="Polymerase/histidinol phosphatase N-terminal" evidence="2">
    <location>
        <begin position="3"/>
        <end position="68"/>
    </location>
</feature>
<dbReference type="PANTHER" id="PTHR42924">
    <property type="entry name" value="EXONUCLEASE"/>
    <property type="match status" value="1"/>
</dbReference>
<dbReference type="PANTHER" id="PTHR42924:SF3">
    <property type="entry name" value="POLYMERASE_HISTIDINOL PHOSPHATASE N-TERMINAL DOMAIN-CONTAINING PROTEIN"/>
    <property type="match status" value="1"/>
</dbReference>
<dbReference type="EMBL" id="BAAAZO010000001">
    <property type="protein sequence ID" value="GAA3591116.1"/>
    <property type="molecule type" value="Genomic_DNA"/>
</dbReference>
<dbReference type="SUPFAM" id="SSF89550">
    <property type="entry name" value="PHP domain-like"/>
    <property type="match status" value="1"/>
</dbReference>
<dbReference type="InterPro" id="IPR052018">
    <property type="entry name" value="PHP_domain"/>
</dbReference>
<dbReference type="Gene3D" id="3.20.20.140">
    <property type="entry name" value="Metal-dependent hydrolases"/>
    <property type="match status" value="1"/>
</dbReference>